<feature type="transmembrane region" description="Helical" evidence="2">
    <location>
        <begin position="100"/>
        <end position="119"/>
    </location>
</feature>
<dbReference type="EMBL" id="HBEM01008631">
    <property type="protein sequence ID" value="CAD8440886.1"/>
    <property type="molecule type" value="Transcribed_RNA"/>
</dbReference>
<dbReference type="AlphaFoldDB" id="A0A6T6T6X0"/>
<feature type="region of interest" description="Disordered" evidence="1">
    <location>
        <begin position="25"/>
        <end position="70"/>
    </location>
</feature>
<evidence type="ECO:0000256" key="1">
    <source>
        <dbReference type="SAM" id="MobiDB-lite"/>
    </source>
</evidence>
<evidence type="ECO:0000256" key="2">
    <source>
        <dbReference type="SAM" id="Phobius"/>
    </source>
</evidence>
<name>A0A6T6T6X0_9EUKA</name>
<feature type="compositionally biased region" description="Low complexity" evidence="1">
    <location>
        <begin position="27"/>
        <end position="38"/>
    </location>
</feature>
<feature type="region of interest" description="Disordered" evidence="1">
    <location>
        <begin position="1"/>
        <end position="20"/>
    </location>
</feature>
<sequence length="257" mass="28751">MEAKDKGIDNKASSTATAAIEPRLTQAVSSAVKSSPVSDGKLMNTDKLESPTVLDSSTGSKAKAKDDNSIPKDWSARKVAMLGASRKQSGEQLKARYSELLLNLTVVASILAAFAYDAFESQTEITKQTEEEKYFVSFCVLSLLSNMLAIIFALYLWDKVTQVEDENMLILIKHYKTLLRVPRWMIMVGGLFFLVLIYIQGHLDYGDYVSIEFPVIYAFAGLLAFGFFTWAKRAQKSFREELIKQFEEAKTPKNPIS</sequence>
<keyword evidence="2" id="KW-0812">Transmembrane</keyword>
<proteinExistence type="predicted"/>
<feature type="transmembrane region" description="Helical" evidence="2">
    <location>
        <begin position="134"/>
        <end position="157"/>
    </location>
</feature>
<keyword evidence="2" id="KW-1133">Transmembrane helix</keyword>
<accession>A0A6T6T6X0</accession>
<feature type="transmembrane region" description="Helical" evidence="2">
    <location>
        <begin position="178"/>
        <end position="199"/>
    </location>
</feature>
<evidence type="ECO:0000313" key="3">
    <source>
        <dbReference type="EMBL" id="CAD8440884.1"/>
    </source>
</evidence>
<keyword evidence="2" id="KW-0472">Membrane</keyword>
<evidence type="ECO:0000313" key="4">
    <source>
        <dbReference type="EMBL" id="CAD8440886.1"/>
    </source>
</evidence>
<protein>
    <submittedName>
        <fullName evidence="3">Uncharacterized protein</fullName>
    </submittedName>
</protein>
<gene>
    <name evidence="3" type="ORF">LAMO00422_LOCUS6029</name>
    <name evidence="4" type="ORF">LAMO00422_LOCUS6030</name>
</gene>
<reference evidence="3" key="1">
    <citation type="submission" date="2021-01" db="EMBL/GenBank/DDBJ databases">
        <authorList>
            <person name="Corre E."/>
            <person name="Pelletier E."/>
            <person name="Niang G."/>
            <person name="Scheremetjew M."/>
            <person name="Finn R."/>
            <person name="Kale V."/>
            <person name="Holt S."/>
            <person name="Cochrane G."/>
            <person name="Meng A."/>
            <person name="Brown T."/>
            <person name="Cohen L."/>
        </authorList>
    </citation>
    <scope>NUCLEOTIDE SEQUENCE</scope>
    <source>
        <strain evidence="3">CCMP2058</strain>
    </source>
</reference>
<feature type="transmembrane region" description="Helical" evidence="2">
    <location>
        <begin position="211"/>
        <end position="231"/>
    </location>
</feature>
<dbReference type="EMBL" id="HBEM01008630">
    <property type="protein sequence ID" value="CAD8440884.1"/>
    <property type="molecule type" value="Transcribed_RNA"/>
</dbReference>
<organism evidence="3">
    <name type="scientific">Amorphochlora amoebiformis</name>
    <dbReference type="NCBI Taxonomy" id="1561963"/>
    <lineage>
        <taxon>Eukaryota</taxon>
        <taxon>Sar</taxon>
        <taxon>Rhizaria</taxon>
        <taxon>Cercozoa</taxon>
        <taxon>Chlorarachniophyceae</taxon>
        <taxon>Amorphochlora</taxon>
    </lineage>
</organism>